<keyword evidence="4" id="KW-1185">Reference proteome</keyword>
<keyword evidence="1" id="KW-0812">Transmembrane</keyword>
<feature type="transmembrane region" description="Helical" evidence="1">
    <location>
        <begin position="102"/>
        <end position="132"/>
    </location>
</feature>
<dbReference type="OrthoDB" id="9781349at2"/>
<sequence>MDPVLSAIQMVINPEILLLLLAGVAGGIAIGAIPGLTATMAVAILTSFTFGMSAIEAIMVLLGIYVGGVYGGSISAILLHIPGTPSAIMTARDGYPMAKQGLAGQAIGISTTASFLGGMISVVFLVLGAPIISRFALKFSAPEYFALAIFGLSIIANVSGKSLLKGLIAAALGILLSAIGMDPITGIQRFTFNEMNLQTGLNFVPLMIGLFGLSEILQQLRNVENHVEVRQEIKNVVPSFSLLKRLSKVIVRSSLIGTFIGALPGAGGTIASFAAYNDAKQTSQHPEKFGEGIPEGVAAPEAANNATVGGALMPLLTLGVPGDAITAILIGAFMIHSLQPGPMLFRNNPEIIYAIYLGTALANIFMLIVGLVGARLFARAISLPNNILIPLILLLCIVGSYAVSNNYFDIGVMILFGIIGYSLDNLDVPMAPMVLGIVLGPMAETNLRNALIMAQGQVSVLFLRPIAAFFWVITIAMLLWPKLKKRWQARSQEVVTQE</sequence>
<keyword evidence="1" id="KW-1133">Transmembrane helix</keyword>
<feature type="domain" description="DUF112" evidence="2">
    <location>
        <begin position="17"/>
        <end position="435"/>
    </location>
</feature>
<evidence type="ECO:0000256" key="1">
    <source>
        <dbReference type="SAM" id="Phobius"/>
    </source>
</evidence>
<feature type="transmembrane region" description="Helical" evidence="1">
    <location>
        <begin position="249"/>
        <end position="276"/>
    </location>
</feature>
<accession>A0A7G6E515</accession>
<evidence type="ECO:0000313" key="3">
    <source>
        <dbReference type="EMBL" id="QNB47169.1"/>
    </source>
</evidence>
<dbReference type="KEGG" id="tfr:BR63_13170"/>
<dbReference type="EMBL" id="CP045798">
    <property type="protein sequence ID" value="QNB47169.1"/>
    <property type="molecule type" value="Genomic_DNA"/>
</dbReference>
<dbReference type="PANTHER" id="PTHR35342:SF5">
    <property type="entry name" value="TRICARBOXYLIC TRANSPORT PROTEIN"/>
    <property type="match status" value="1"/>
</dbReference>
<feature type="transmembrane region" description="Helical" evidence="1">
    <location>
        <begin position="199"/>
        <end position="217"/>
    </location>
</feature>
<feature type="transmembrane region" description="Helical" evidence="1">
    <location>
        <begin position="410"/>
        <end position="440"/>
    </location>
</feature>
<evidence type="ECO:0000259" key="2">
    <source>
        <dbReference type="Pfam" id="PF01970"/>
    </source>
</evidence>
<feature type="transmembrane region" description="Helical" evidence="1">
    <location>
        <begin position="16"/>
        <end position="45"/>
    </location>
</feature>
<name>A0A7G6E515_THEFR</name>
<reference evidence="3 4" key="1">
    <citation type="journal article" date="2019" name="Front. Microbiol.">
        <title>Thermoanaerosceptrum fracticalcis gen. nov. sp. nov., a Novel Fumarate-Fermenting Microorganism From a Deep Fractured Carbonate Aquifer of the US Great Basin.</title>
        <authorList>
            <person name="Hamilton-Brehm S.D."/>
            <person name="Stewart L.E."/>
            <person name="Zavarin M."/>
            <person name="Caldwell M."/>
            <person name="Lawson P.A."/>
            <person name="Onstott T.C."/>
            <person name="Grzymski J."/>
            <person name="Neveux I."/>
            <person name="Lollar B.S."/>
            <person name="Russell C.E."/>
            <person name="Moser D.P."/>
        </authorList>
    </citation>
    <scope>NUCLEOTIDE SEQUENCE [LARGE SCALE GENOMIC DNA]</scope>
    <source>
        <strain evidence="3 4">DRI-13</strain>
    </source>
</reference>
<dbReference type="PANTHER" id="PTHR35342">
    <property type="entry name" value="TRICARBOXYLIC TRANSPORT PROTEIN"/>
    <property type="match status" value="1"/>
</dbReference>
<organism evidence="3 4">
    <name type="scientific">Thermanaerosceptrum fracticalcis</name>
    <dbReference type="NCBI Taxonomy" id="1712410"/>
    <lineage>
        <taxon>Bacteria</taxon>
        <taxon>Bacillati</taxon>
        <taxon>Bacillota</taxon>
        <taxon>Clostridia</taxon>
        <taxon>Eubacteriales</taxon>
        <taxon>Peptococcaceae</taxon>
        <taxon>Thermanaerosceptrum</taxon>
    </lineage>
</organism>
<gene>
    <name evidence="3" type="ORF">BR63_13170</name>
</gene>
<dbReference type="RefSeq" id="WP_034422621.1">
    <property type="nucleotide sequence ID" value="NZ_CP045798.1"/>
</dbReference>
<keyword evidence="1" id="KW-0472">Membrane</keyword>
<feature type="transmembrane region" description="Helical" evidence="1">
    <location>
        <begin position="315"/>
        <end position="339"/>
    </location>
</feature>
<feature type="transmembrane region" description="Helical" evidence="1">
    <location>
        <begin position="386"/>
        <end position="404"/>
    </location>
</feature>
<dbReference type="Pfam" id="PF01970">
    <property type="entry name" value="TctA"/>
    <property type="match status" value="1"/>
</dbReference>
<protein>
    <submittedName>
        <fullName evidence="3">C4-dicarboxylate ABC transporter permease</fullName>
    </submittedName>
</protein>
<feature type="transmembrane region" description="Helical" evidence="1">
    <location>
        <begin position="166"/>
        <end position="187"/>
    </location>
</feature>
<feature type="transmembrane region" description="Helical" evidence="1">
    <location>
        <begin position="461"/>
        <end position="480"/>
    </location>
</feature>
<proteinExistence type="predicted"/>
<evidence type="ECO:0000313" key="4">
    <source>
        <dbReference type="Proteomes" id="UP000515847"/>
    </source>
</evidence>
<dbReference type="InterPro" id="IPR002823">
    <property type="entry name" value="DUF112_TM"/>
</dbReference>
<dbReference type="Proteomes" id="UP000515847">
    <property type="component" value="Chromosome"/>
</dbReference>
<feature type="transmembrane region" description="Helical" evidence="1">
    <location>
        <begin position="351"/>
        <end position="374"/>
    </location>
</feature>
<feature type="transmembrane region" description="Helical" evidence="1">
    <location>
        <begin position="57"/>
        <end position="82"/>
    </location>
</feature>
<dbReference type="AlphaFoldDB" id="A0A7G6E515"/>
<feature type="transmembrane region" description="Helical" evidence="1">
    <location>
        <begin position="144"/>
        <end position="160"/>
    </location>
</feature>